<evidence type="ECO:0000313" key="5">
    <source>
        <dbReference type="EMBL" id="RUO21856.1"/>
    </source>
</evidence>
<evidence type="ECO:0000313" key="6">
    <source>
        <dbReference type="Proteomes" id="UP000288212"/>
    </source>
</evidence>
<sequence length="502" mass="55287">MNIPNYVARNARKYTRHEAVVAYEPTGVSRHSWGELNIHVNQFAHYLQHEHGIEDGDRVALFLPNTYAFVVAHFAVQRLGAIVVPVNVRLATPELGYILENSGARLVVTCKLTDAAVKPLQEQGVQALWLDDVNAMLDGLPAREINCDSDAEDPCTLLYTSGTTGKPKGVLFNHSALLHVGMMFAVEMQYQPESRLLSLMPFTHSAPLNLELIGGTIVGCTHVIAPTFTPDLLLDLTEKERTTHFFGAPVAYLLTAQHPTIESRDLSSTTHWIYGGGPMAPEHAKLAQAAFKSEQFYCVYGLTEAGPTGTLLLPHEHAEKAGACGKRAAVFTEVRLVDDFNNPVGDNEPGEMQITGEGLMLEYWQNPEATAELFTEDGWIRTGDIAVRDEDGFYWIKDRMKDLIISGGVNVYPREVEDALATHPAVLEAAVIGIPHPEWGESVKACVVLKTELANPQEALKAHLQPLLAGYKIPRHIEVLAELPHNANGKVLKHVLRKQQSQ</sequence>
<feature type="domain" description="AMP-binding enzyme C-terminal" evidence="4">
    <location>
        <begin position="415"/>
        <end position="490"/>
    </location>
</feature>
<organism evidence="5 6">
    <name type="scientific">Aliidiomarina haloalkalitolerans</name>
    <dbReference type="NCBI Taxonomy" id="859059"/>
    <lineage>
        <taxon>Bacteria</taxon>
        <taxon>Pseudomonadati</taxon>
        <taxon>Pseudomonadota</taxon>
        <taxon>Gammaproteobacteria</taxon>
        <taxon>Alteromonadales</taxon>
        <taxon>Idiomarinaceae</taxon>
        <taxon>Aliidiomarina</taxon>
    </lineage>
</organism>
<reference evidence="5 6" key="1">
    <citation type="journal article" date="2011" name="Front. Microbiol.">
        <title>Genomic signatures of strain selection and enhancement in Bacillus atrophaeus var. globigii, a historical biowarfare simulant.</title>
        <authorList>
            <person name="Gibbons H.S."/>
            <person name="Broomall S.M."/>
            <person name="McNew L.A."/>
            <person name="Daligault H."/>
            <person name="Chapman C."/>
            <person name="Bruce D."/>
            <person name="Karavis M."/>
            <person name="Krepps M."/>
            <person name="McGregor P.A."/>
            <person name="Hong C."/>
            <person name="Park K.H."/>
            <person name="Akmal A."/>
            <person name="Feldman A."/>
            <person name="Lin J.S."/>
            <person name="Chang W.E."/>
            <person name="Higgs B.W."/>
            <person name="Demirev P."/>
            <person name="Lindquist J."/>
            <person name="Liem A."/>
            <person name="Fochler E."/>
            <person name="Read T.D."/>
            <person name="Tapia R."/>
            <person name="Johnson S."/>
            <person name="Bishop-Lilly K.A."/>
            <person name="Detter C."/>
            <person name="Han C."/>
            <person name="Sozhamannan S."/>
            <person name="Rosenzweig C.N."/>
            <person name="Skowronski E.W."/>
        </authorList>
    </citation>
    <scope>NUCLEOTIDE SEQUENCE [LARGE SCALE GENOMIC DNA]</scope>
    <source>
        <strain evidence="5 6">AK5</strain>
    </source>
</reference>
<accession>A0A432VYX1</accession>
<protein>
    <submittedName>
        <fullName evidence="5">Acyl-CoA synthetase</fullName>
    </submittedName>
</protein>
<dbReference type="InterPro" id="IPR025110">
    <property type="entry name" value="AMP-bd_C"/>
</dbReference>
<dbReference type="Proteomes" id="UP000288212">
    <property type="component" value="Unassembled WGS sequence"/>
</dbReference>
<dbReference type="Pfam" id="PF13193">
    <property type="entry name" value="AMP-binding_C"/>
    <property type="match status" value="1"/>
</dbReference>
<dbReference type="InterPro" id="IPR045851">
    <property type="entry name" value="AMP-bd_C_sf"/>
</dbReference>
<keyword evidence="6" id="KW-1185">Reference proteome</keyword>
<dbReference type="InterPro" id="IPR050237">
    <property type="entry name" value="ATP-dep_AMP-bd_enzyme"/>
</dbReference>
<dbReference type="GO" id="GO:0016878">
    <property type="term" value="F:acid-thiol ligase activity"/>
    <property type="evidence" value="ECO:0007669"/>
    <property type="project" value="UniProtKB-ARBA"/>
</dbReference>
<dbReference type="PROSITE" id="PS00455">
    <property type="entry name" value="AMP_BINDING"/>
    <property type="match status" value="1"/>
</dbReference>
<dbReference type="Gene3D" id="3.30.300.30">
    <property type="match status" value="1"/>
</dbReference>
<dbReference type="InterPro" id="IPR000873">
    <property type="entry name" value="AMP-dep_synth/lig_dom"/>
</dbReference>
<dbReference type="PANTHER" id="PTHR43767">
    <property type="entry name" value="LONG-CHAIN-FATTY-ACID--COA LIGASE"/>
    <property type="match status" value="1"/>
</dbReference>
<comment type="similarity">
    <text evidence="1">Belongs to the ATP-dependent AMP-binding enzyme family.</text>
</comment>
<dbReference type="InterPro" id="IPR042099">
    <property type="entry name" value="ANL_N_sf"/>
</dbReference>
<dbReference type="AlphaFoldDB" id="A0A432VYX1"/>
<evidence type="ECO:0000256" key="1">
    <source>
        <dbReference type="ARBA" id="ARBA00006432"/>
    </source>
</evidence>
<gene>
    <name evidence="5" type="ORF">CWE06_03150</name>
</gene>
<dbReference type="SUPFAM" id="SSF56801">
    <property type="entry name" value="Acetyl-CoA synthetase-like"/>
    <property type="match status" value="1"/>
</dbReference>
<dbReference type="InterPro" id="IPR020845">
    <property type="entry name" value="AMP-binding_CS"/>
</dbReference>
<dbReference type="EMBL" id="PIPI01000001">
    <property type="protein sequence ID" value="RUO21856.1"/>
    <property type="molecule type" value="Genomic_DNA"/>
</dbReference>
<evidence type="ECO:0000256" key="2">
    <source>
        <dbReference type="ARBA" id="ARBA00022598"/>
    </source>
</evidence>
<proteinExistence type="inferred from homology"/>
<feature type="domain" description="AMP-dependent synthetase/ligase" evidence="3">
    <location>
        <begin position="8"/>
        <end position="364"/>
    </location>
</feature>
<dbReference type="FunFam" id="3.30.300.30:FF:000008">
    <property type="entry name" value="2,3-dihydroxybenzoate-AMP ligase"/>
    <property type="match status" value="1"/>
</dbReference>
<dbReference type="PANTHER" id="PTHR43767:SF1">
    <property type="entry name" value="NONRIBOSOMAL PEPTIDE SYNTHASE PES1 (EUROFUNG)-RELATED"/>
    <property type="match status" value="1"/>
</dbReference>
<evidence type="ECO:0000259" key="4">
    <source>
        <dbReference type="Pfam" id="PF13193"/>
    </source>
</evidence>
<evidence type="ECO:0000259" key="3">
    <source>
        <dbReference type="Pfam" id="PF00501"/>
    </source>
</evidence>
<name>A0A432VYX1_9GAMM</name>
<dbReference type="OrthoDB" id="9803968at2"/>
<dbReference type="Pfam" id="PF00501">
    <property type="entry name" value="AMP-binding"/>
    <property type="match status" value="1"/>
</dbReference>
<keyword evidence="2" id="KW-0436">Ligase</keyword>
<dbReference type="RefSeq" id="WP_126791070.1">
    <property type="nucleotide sequence ID" value="NZ_PIPI01000001.1"/>
</dbReference>
<dbReference type="Gene3D" id="3.40.50.12780">
    <property type="entry name" value="N-terminal domain of ligase-like"/>
    <property type="match status" value="1"/>
</dbReference>
<comment type="caution">
    <text evidence="5">The sequence shown here is derived from an EMBL/GenBank/DDBJ whole genome shotgun (WGS) entry which is preliminary data.</text>
</comment>